<evidence type="ECO:0000313" key="6">
    <source>
        <dbReference type="EMBL" id="SHF03206.1"/>
    </source>
</evidence>
<dbReference type="InterPro" id="IPR002698">
    <property type="entry name" value="FTHF_cligase"/>
</dbReference>
<keyword evidence="5" id="KW-0479">Metal-binding</keyword>
<dbReference type="NCBIfam" id="TIGR02727">
    <property type="entry name" value="MTHFS_bact"/>
    <property type="match status" value="1"/>
</dbReference>
<dbReference type="GO" id="GO:0005524">
    <property type="term" value="F:ATP binding"/>
    <property type="evidence" value="ECO:0007669"/>
    <property type="project" value="UniProtKB-KW"/>
</dbReference>
<dbReference type="GO" id="GO:0009396">
    <property type="term" value="P:folic acid-containing compound biosynthetic process"/>
    <property type="evidence" value="ECO:0007669"/>
    <property type="project" value="TreeGrafter"/>
</dbReference>
<dbReference type="AlphaFoldDB" id="A0A1M4YCD3"/>
<dbReference type="GO" id="GO:0030272">
    <property type="term" value="F:5-formyltetrahydrofolate cyclo-ligase activity"/>
    <property type="evidence" value="ECO:0007669"/>
    <property type="project" value="UniProtKB-EC"/>
</dbReference>
<gene>
    <name evidence="6" type="ORF">SAMN05444377_10346</name>
</gene>
<dbReference type="InterPro" id="IPR037171">
    <property type="entry name" value="NagB/RpiA_transferase-like"/>
</dbReference>
<comment type="cofactor">
    <cofactor evidence="5">
        <name>Mg(2+)</name>
        <dbReference type="ChEBI" id="CHEBI:18420"/>
    </cofactor>
</comment>
<feature type="binding site" evidence="4">
    <location>
        <position position="55"/>
    </location>
    <ligand>
        <name>substrate</name>
    </ligand>
</feature>
<dbReference type="OrthoDB" id="9801938at2"/>
<dbReference type="EMBL" id="FQVQ01000003">
    <property type="protein sequence ID" value="SHF03206.1"/>
    <property type="molecule type" value="Genomic_DNA"/>
</dbReference>
<feature type="binding site" evidence="4">
    <location>
        <begin position="132"/>
        <end position="140"/>
    </location>
    <ligand>
        <name>ATP</name>
        <dbReference type="ChEBI" id="CHEBI:30616"/>
    </ligand>
</feature>
<evidence type="ECO:0000256" key="2">
    <source>
        <dbReference type="ARBA" id="ARBA00022741"/>
    </source>
</evidence>
<dbReference type="Proteomes" id="UP000184147">
    <property type="component" value="Unassembled WGS sequence"/>
</dbReference>
<dbReference type="Gene3D" id="3.40.50.10420">
    <property type="entry name" value="NagB/RpiA/CoA transferase-like"/>
    <property type="match status" value="1"/>
</dbReference>
<protein>
    <recommendedName>
        <fullName evidence="5">5-formyltetrahydrofolate cyclo-ligase</fullName>
        <ecNumber evidence="5">6.3.3.2</ecNumber>
    </recommendedName>
</protein>
<dbReference type="PIRSF" id="PIRSF006806">
    <property type="entry name" value="FTHF_cligase"/>
    <property type="match status" value="1"/>
</dbReference>
<dbReference type="SUPFAM" id="SSF100950">
    <property type="entry name" value="NagB/RpiA/CoA transferase-like"/>
    <property type="match status" value="1"/>
</dbReference>
<dbReference type="GO" id="GO:0035999">
    <property type="term" value="P:tetrahydrofolate interconversion"/>
    <property type="evidence" value="ECO:0007669"/>
    <property type="project" value="TreeGrafter"/>
</dbReference>
<dbReference type="InterPro" id="IPR024185">
    <property type="entry name" value="FTHF_cligase-like_sf"/>
</dbReference>
<dbReference type="RefSeq" id="WP_073362053.1">
    <property type="nucleotide sequence ID" value="NZ_FQVQ01000003.1"/>
</dbReference>
<sequence length="193" mass="22265">MLKKELRSLYKAKRAALVEEEIEFNSVEIANQLLRMPIWDYVYYHLFMTIETQKEIQTEYILQILFGKDKEVVLSKSDFELGTLTHFLLTENTQLRKNAYDIPEPVDGIEVPESKLDVVFIPLLAFDTKGNRVGYGKGFYDRFLAKCRPETLKIGISLFEAVPEITDASAEDIRLDYCVTPERVYSFGVETSS</sequence>
<evidence type="ECO:0000256" key="5">
    <source>
        <dbReference type="RuleBase" id="RU361279"/>
    </source>
</evidence>
<keyword evidence="7" id="KW-1185">Reference proteome</keyword>
<evidence type="ECO:0000256" key="3">
    <source>
        <dbReference type="ARBA" id="ARBA00022840"/>
    </source>
</evidence>
<keyword evidence="3 4" id="KW-0067">ATP-binding</keyword>
<dbReference type="PANTHER" id="PTHR23407">
    <property type="entry name" value="ATPASE INHIBITOR/5-FORMYLTETRAHYDROFOLATE CYCLO-LIGASE"/>
    <property type="match status" value="1"/>
</dbReference>
<keyword evidence="6" id="KW-0436">Ligase</keyword>
<evidence type="ECO:0000256" key="1">
    <source>
        <dbReference type="ARBA" id="ARBA00010638"/>
    </source>
</evidence>
<dbReference type="EC" id="6.3.3.2" evidence="5"/>
<dbReference type="STRING" id="1124188.SAMN05444377_10346"/>
<evidence type="ECO:0000313" key="7">
    <source>
        <dbReference type="Proteomes" id="UP000184147"/>
    </source>
</evidence>
<keyword evidence="2 4" id="KW-0547">Nucleotide-binding</keyword>
<keyword evidence="5" id="KW-0460">Magnesium</keyword>
<organism evidence="6 7">
    <name type="scientific">Flavobacterium fontis</name>
    <dbReference type="NCBI Taxonomy" id="1124188"/>
    <lineage>
        <taxon>Bacteria</taxon>
        <taxon>Pseudomonadati</taxon>
        <taxon>Bacteroidota</taxon>
        <taxon>Flavobacteriia</taxon>
        <taxon>Flavobacteriales</taxon>
        <taxon>Flavobacteriaceae</taxon>
        <taxon>Flavobacterium</taxon>
    </lineage>
</organism>
<comment type="catalytic activity">
    <reaction evidence="5">
        <text>(6S)-5-formyl-5,6,7,8-tetrahydrofolate + ATP = (6R)-5,10-methenyltetrahydrofolate + ADP + phosphate</text>
        <dbReference type="Rhea" id="RHEA:10488"/>
        <dbReference type="ChEBI" id="CHEBI:30616"/>
        <dbReference type="ChEBI" id="CHEBI:43474"/>
        <dbReference type="ChEBI" id="CHEBI:57455"/>
        <dbReference type="ChEBI" id="CHEBI:57457"/>
        <dbReference type="ChEBI" id="CHEBI:456216"/>
        <dbReference type="EC" id="6.3.3.2"/>
    </reaction>
</comment>
<evidence type="ECO:0000256" key="4">
    <source>
        <dbReference type="PIRSR" id="PIRSR006806-1"/>
    </source>
</evidence>
<name>A0A1M4YCD3_9FLAO</name>
<dbReference type="Pfam" id="PF01812">
    <property type="entry name" value="5-FTHF_cyc-lig"/>
    <property type="match status" value="1"/>
</dbReference>
<dbReference type="PANTHER" id="PTHR23407:SF1">
    <property type="entry name" value="5-FORMYLTETRAHYDROFOLATE CYCLO-LIGASE"/>
    <property type="match status" value="1"/>
</dbReference>
<comment type="similarity">
    <text evidence="1 5">Belongs to the 5-formyltetrahydrofolate cyclo-ligase family.</text>
</comment>
<reference evidence="6 7" key="1">
    <citation type="submission" date="2016-11" db="EMBL/GenBank/DDBJ databases">
        <authorList>
            <person name="Jaros S."/>
            <person name="Januszkiewicz K."/>
            <person name="Wedrychowicz H."/>
        </authorList>
    </citation>
    <scope>NUCLEOTIDE SEQUENCE [LARGE SCALE GENOMIC DNA]</scope>
    <source>
        <strain evidence="6 7">DSM 25660</strain>
    </source>
</reference>
<proteinExistence type="inferred from homology"/>
<accession>A0A1M4YCD3</accession>
<feature type="binding site" evidence="4">
    <location>
        <begin position="3"/>
        <end position="7"/>
    </location>
    <ligand>
        <name>ATP</name>
        <dbReference type="ChEBI" id="CHEBI:30616"/>
    </ligand>
</feature>
<dbReference type="GO" id="GO:0046872">
    <property type="term" value="F:metal ion binding"/>
    <property type="evidence" value="ECO:0007669"/>
    <property type="project" value="UniProtKB-KW"/>
</dbReference>
<feature type="binding site" evidence="4">
    <location>
        <position position="50"/>
    </location>
    <ligand>
        <name>substrate</name>
    </ligand>
</feature>